<evidence type="ECO:0000313" key="2">
    <source>
        <dbReference type="Proteomes" id="UP001150924"/>
    </source>
</evidence>
<keyword evidence="2" id="KW-1185">Reference proteome</keyword>
<dbReference type="AlphaFoldDB" id="A0A9X3F5F7"/>
<accession>A0A9X3F5F7</accession>
<protein>
    <submittedName>
        <fullName evidence="1">Uncharacterized protein</fullName>
    </submittedName>
</protein>
<comment type="caution">
    <text evidence="1">The sequence shown here is derived from an EMBL/GenBank/DDBJ whole genome shotgun (WGS) entry which is preliminary data.</text>
</comment>
<reference evidence="1" key="1">
    <citation type="submission" date="2022-11" db="EMBL/GenBank/DDBJ databases">
        <title>Minimal conservation of predation-associated metabolite biosynthetic gene clusters underscores biosynthetic potential of Myxococcota including descriptions for ten novel species: Archangium lansinium sp. nov., Myxococcus landrumus sp. nov., Nannocystis bai.</title>
        <authorList>
            <person name="Ahearne A."/>
            <person name="Stevens C."/>
            <person name="Phillips K."/>
        </authorList>
    </citation>
    <scope>NUCLEOTIDE SEQUENCE</scope>
    <source>
        <strain evidence="1">Na p29</strain>
    </source>
</reference>
<name>A0A9X3F5F7_9BACT</name>
<proteinExistence type="predicted"/>
<dbReference type="RefSeq" id="WP_267775246.1">
    <property type="nucleotide sequence ID" value="NZ_JAPNKE010000002.1"/>
</dbReference>
<dbReference type="EMBL" id="JAPNKE010000002">
    <property type="protein sequence ID" value="MCY1011928.1"/>
    <property type="molecule type" value="Genomic_DNA"/>
</dbReference>
<gene>
    <name evidence="1" type="ORF">OV079_41580</name>
</gene>
<organism evidence="1 2">
    <name type="scientific">Nannocystis pusilla</name>
    <dbReference type="NCBI Taxonomy" id="889268"/>
    <lineage>
        <taxon>Bacteria</taxon>
        <taxon>Pseudomonadati</taxon>
        <taxon>Myxococcota</taxon>
        <taxon>Polyangia</taxon>
        <taxon>Nannocystales</taxon>
        <taxon>Nannocystaceae</taxon>
        <taxon>Nannocystis</taxon>
    </lineage>
</organism>
<evidence type="ECO:0000313" key="1">
    <source>
        <dbReference type="EMBL" id="MCY1011928.1"/>
    </source>
</evidence>
<dbReference type="Proteomes" id="UP001150924">
    <property type="component" value="Unassembled WGS sequence"/>
</dbReference>
<sequence length="46" mass="4996">MLNQGADPPVLQFVLGVTDAVGPMPQWDSFSSYIQELLGQAEAARF</sequence>